<dbReference type="Gene3D" id="2.40.420.20">
    <property type="match status" value="1"/>
</dbReference>
<organism evidence="3 4">
    <name type="scientific">Cognatishimia maritima</name>
    <dbReference type="NCBI Taxonomy" id="870908"/>
    <lineage>
        <taxon>Bacteria</taxon>
        <taxon>Pseudomonadati</taxon>
        <taxon>Pseudomonadota</taxon>
        <taxon>Alphaproteobacteria</taxon>
        <taxon>Rhodobacterales</taxon>
        <taxon>Paracoccaceae</taxon>
        <taxon>Cognatishimia</taxon>
    </lineage>
</organism>
<dbReference type="GO" id="GO:1990281">
    <property type="term" value="C:efflux pump complex"/>
    <property type="evidence" value="ECO:0007669"/>
    <property type="project" value="TreeGrafter"/>
</dbReference>
<dbReference type="Pfam" id="PF25917">
    <property type="entry name" value="BSH_RND"/>
    <property type="match status" value="1"/>
</dbReference>
<dbReference type="AlphaFoldDB" id="A0A1M5RQ10"/>
<dbReference type="STRING" id="870908.SAMN04488044_2263"/>
<proteinExistence type="predicted"/>
<reference evidence="4" key="1">
    <citation type="submission" date="2016-11" db="EMBL/GenBank/DDBJ databases">
        <authorList>
            <person name="Varghese N."/>
            <person name="Submissions S."/>
        </authorList>
    </citation>
    <scope>NUCLEOTIDE SEQUENCE [LARGE SCALE GENOMIC DNA]</scope>
    <source>
        <strain evidence="4">DSM 28223</strain>
    </source>
</reference>
<evidence type="ECO:0000313" key="4">
    <source>
        <dbReference type="Proteomes" id="UP000184211"/>
    </source>
</evidence>
<dbReference type="EMBL" id="FQWM01000004">
    <property type="protein sequence ID" value="SHH28427.1"/>
    <property type="molecule type" value="Genomic_DNA"/>
</dbReference>
<keyword evidence="4" id="KW-1185">Reference proteome</keyword>
<accession>A0A1M5RQ10</accession>
<dbReference type="SUPFAM" id="SSF111369">
    <property type="entry name" value="HlyD-like secretion proteins"/>
    <property type="match status" value="2"/>
</dbReference>
<feature type="coiled-coil region" evidence="1">
    <location>
        <begin position="112"/>
        <end position="146"/>
    </location>
</feature>
<dbReference type="OrthoDB" id="7626141at2"/>
<keyword evidence="1" id="KW-0175">Coiled coil</keyword>
<dbReference type="Proteomes" id="UP000184211">
    <property type="component" value="Unassembled WGS sequence"/>
</dbReference>
<feature type="domain" description="Multidrug resistance protein MdtA-like barrel-sandwich hybrid" evidence="2">
    <location>
        <begin position="76"/>
        <end position="258"/>
    </location>
</feature>
<evidence type="ECO:0000259" key="2">
    <source>
        <dbReference type="Pfam" id="PF25917"/>
    </source>
</evidence>
<dbReference type="GO" id="GO:0015562">
    <property type="term" value="F:efflux transmembrane transporter activity"/>
    <property type="evidence" value="ECO:0007669"/>
    <property type="project" value="TreeGrafter"/>
</dbReference>
<dbReference type="Gene3D" id="2.40.50.100">
    <property type="match status" value="1"/>
</dbReference>
<sequence length="485" mass="52118">MRFLRQSLMGLFLFAVTVGLLIAAVQVFTASLSDRMSQERRAPQARERVFTANVQLAEPATAAPKMTAFGEIQSQRTLDIRAATGGTLTELAPNFQEGGRVEKGQLLARFDTDEAQDALARVETDLRAALSEQAEAKRALELAQEDWASAQAQLELRERALARQKDLETRGVGTEAAIETAELNLSNARQQELARRQSIAQLEARIDQSETQVARAKIAEAEAARNLADRQITASFSGALSKVSVIEGGLVSANERLARLIDPDALEVSFRVSTAQYARLLDEAGRLRPAEVTVQLDVAGLILQASGQISRDSAAVGEGQTGRLIFATLSEARGLKPGDFVSVAISEPPLPNVVTLPAAALDPQGRVMVVGDGERLQAVPVKLLRRQGDDILVSADRIAGASVVTRLTPVLGAGVRVKPVGLGEQAPEPTPDMVELTEEQRAKLVAFVQGNTRLPDDRKAQLLEQLAAPTVPAQMVNRLEQRMGG</sequence>
<protein>
    <submittedName>
        <fullName evidence="3">RND family efflux transporter, MFP subunit</fullName>
    </submittedName>
</protein>
<dbReference type="RefSeq" id="WP_072793144.1">
    <property type="nucleotide sequence ID" value="NZ_FQWM01000004.1"/>
</dbReference>
<evidence type="ECO:0000256" key="1">
    <source>
        <dbReference type="SAM" id="Coils"/>
    </source>
</evidence>
<dbReference type="InterPro" id="IPR058625">
    <property type="entry name" value="MdtA-like_BSH"/>
</dbReference>
<name>A0A1M5RQ10_9RHOB</name>
<dbReference type="Gene3D" id="1.10.287.470">
    <property type="entry name" value="Helix hairpin bin"/>
    <property type="match status" value="1"/>
</dbReference>
<evidence type="ECO:0000313" key="3">
    <source>
        <dbReference type="EMBL" id="SHH28427.1"/>
    </source>
</evidence>
<dbReference type="PANTHER" id="PTHR30469:SF15">
    <property type="entry name" value="HLYD FAMILY OF SECRETION PROTEINS"/>
    <property type="match status" value="1"/>
</dbReference>
<dbReference type="PANTHER" id="PTHR30469">
    <property type="entry name" value="MULTIDRUG RESISTANCE PROTEIN MDTA"/>
    <property type="match status" value="1"/>
</dbReference>
<gene>
    <name evidence="3" type="ORF">SAMN04488044_2263</name>
</gene>